<evidence type="ECO:0000256" key="1">
    <source>
        <dbReference type="SAM" id="Phobius"/>
    </source>
</evidence>
<evidence type="ECO:0000313" key="2">
    <source>
        <dbReference type="EMBL" id="QDC24414.1"/>
    </source>
</evidence>
<gene>
    <name evidence="2" type="ORF">FE374_07045</name>
</gene>
<evidence type="ECO:0000313" key="3">
    <source>
        <dbReference type="Proteomes" id="UP000314616"/>
    </source>
</evidence>
<proteinExistence type="predicted"/>
<name>A0A5B8C1K1_9MICO</name>
<dbReference type="KEGG" id="gyu:FE374_07045"/>
<feature type="transmembrane region" description="Helical" evidence="1">
    <location>
        <begin position="21"/>
        <end position="44"/>
    </location>
</feature>
<dbReference type="RefSeq" id="WP_139927856.1">
    <property type="nucleotide sequence ID" value="NZ_CP040915.1"/>
</dbReference>
<dbReference type="EMBL" id="CP040915">
    <property type="protein sequence ID" value="QDC24414.1"/>
    <property type="molecule type" value="Genomic_DNA"/>
</dbReference>
<keyword evidence="1" id="KW-1133">Transmembrane helix</keyword>
<keyword evidence="1" id="KW-0472">Membrane</keyword>
<accession>A0A5B8C1K1</accession>
<feature type="transmembrane region" description="Helical" evidence="1">
    <location>
        <begin position="89"/>
        <end position="107"/>
    </location>
</feature>
<feature type="transmembrane region" description="Helical" evidence="1">
    <location>
        <begin position="113"/>
        <end position="132"/>
    </location>
</feature>
<reference evidence="2 3" key="1">
    <citation type="submission" date="2019-05" db="EMBL/GenBank/DDBJ databases">
        <title>Georgenia *** sp. nov., and Georgenia *** sp. nov., isolated from the intestinal contents of plateau pika (Ochotona curzoniae) in the Qinghai-Tibet plateau of China.</title>
        <authorList>
            <person name="Tian Z."/>
        </authorList>
    </citation>
    <scope>NUCLEOTIDE SEQUENCE [LARGE SCALE GENOMIC DNA]</scope>
    <source>
        <strain evidence="2 3">Z443</strain>
    </source>
</reference>
<keyword evidence="1" id="KW-0812">Transmembrane</keyword>
<dbReference type="Proteomes" id="UP000314616">
    <property type="component" value="Chromosome"/>
</dbReference>
<protein>
    <submittedName>
        <fullName evidence="2">Uncharacterized protein</fullName>
    </submittedName>
</protein>
<dbReference type="AlphaFoldDB" id="A0A5B8C1K1"/>
<organism evidence="2 3">
    <name type="scientific">Georgenia yuyongxinii</name>
    <dbReference type="NCBI Taxonomy" id="2589797"/>
    <lineage>
        <taxon>Bacteria</taxon>
        <taxon>Bacillati</taxon>
        <taxon>Actinomycetota</taxon>
        <taxon>Actinomycetes</taxon>
        <taxon>Micrococcales</taxon>
        <taxon>Bogoriellaceae</taxon>
        <taxon>Georgenia</taxon>
    </lineage>
</organism>
<sequence length="137" mass="14773">MSSTRTTAVKTTVSDRRSRPATVWVATVLTYALAAVTSYGATYFTLFWEGAPQRSVWTVLFVVAFIAVAVTGVAAAINMFKGSNTARKVLIAYALFGICFTVAKLIWWQETEAIAFGAADVALIALAMSRSVRSYTA</sequence>
<feature type="transmembrane region" description="Helical" evidence="1">
    <location>
        <begin position="56"/>
        <end position="77"/>
    </location>
</feature>